<dbReference type="Proteomes" id="UP000887540">
    <property type="component" value="Unplaced"/>
</dbReference>
<proteinExistence type="predicted"/>
<name>A0A914D4J4_9BILA</name>
<evidence type="ECO:0000313" key="2">
    <source>
        <dbReference type="WBParaSite" id="ACRNAN_scaffold18343.g23273.t1"/>
    </source>
</evidence>
<keyword evidence="1" id="KW-1185">Reference proteome</keyword>
<dbReference type="AlphaFoldDB" id="A0A914D4J4"/>
<evidence type="ECO:0000313" key="1">
    <source>
        <dbReference type="Proteomes" id="UP000887540"/>
    </source>
</evidence>
<reference evidence="2" key="1">
    <citation type="submission" date="2022-11" db="UniProtKB">
        <authorList>
            <consortium name="WormBaseParasite"/>
        </authorList>
    </citation>
    <scope>IDENTIFICATION</scope>
</reference>
<organism evidence="1 2">
    <name type="scientific">Acrobeloides nanus</name>
    <dbReference type="NCBI Taxonomy" id="290746"/>
    <lineage>
        <taxon>Eukaryota</taxon>
        <taxon>Metazoa</taxon>
        <taxon>Ecdysozoa</taxon>
        <taxon>Nematoda</taxon>
        <taxon>Chromadorea</taxon>
        <taxon>Rhabditida</taxon>
        <taxon>Tylenchina</taxon>
        <taxon>Cephalobomorpha</taxon>
        <taxon>Cephaloboidea</taxon>
        <taxon>Cephalobidae</taxon>
        <taxon>Acrobeloides</taxon>
    </lineage>
</organism>
<dbReference type="WBParaSite" id="ACRNAN_scaffold18343.g23273.t1">
    <property type="protein sequence ID" value="ACRNAN_scaffold18343.g23273.t1"/>
    <property type="gene ID" value="ACRNAN_scaffold18343.g23273"/>
</dbReference>
<accession>A0A914D4J4</accession>
<sequence length="131" mass="15276">MPSIDPNLTIEAHISSNELIFQIDTHSESYLSFLSILYQTYEHVPNPISLPKSIKVVHKNLRTDDDRICVYSSNEHICVTFSGGLSVRQEILENGMKEFYVKNNWRNEFRLNVMHTFVENESVVEIEKLLF</sequence>
<protein>
    <submittedName>
        <fullName evidence="2">Galectin</fullName>
    </submittedName>
</protein>